<dbReference type="EMBL" id="BSNF01000006">
    <property type="protein sequence ID" value="GLQ06092.1"/>
    <property type="molecule type" value="Genomic_DNA"/>
</dbReference>
<dbReference type="SUPFAM" id="SSF82649">
    <property type="entry name" value="SufE/NifU"/>
    <property type="match status" value="1"/>
</dbReference>
<dbReference type="PANTHER" id="PTHR43597">
    <property type="entry name" value="SULFUR ACCEPTOR PROTEIN CSDE"/>
    <property type="match status" value="1"/>
</dbReference>
<organism evidence="3 4">
    <name type="scientific">Sneathiella chinensis</name>
    <dbReference type="NCBI Taxonomy" id="349750"/>
    <lineage>
        <taxon>Bacteria</taxon>
        <taxon>Pseudomonadati</taxon>
        <taxon>Pseudomonadota</taxon>
        <taxon>Alphaproteobacteria</taxon>
        <taxon>Sneathiellales</taxon>
        <taxon>Sneathiellaceae</taxon>
        <taxon>Sneathiella</taxon>
    </lineage>
</organism>
<accession>A0ABQ5U1N5</accession>
<reference evidence="3" key="1">
    <citation type="journal article" date="2014" name="Int. J. Syst. Evol. Microbiol.">
        <title>Complete genome of a new Firmicutes species belonging to the dominant human colonic microbiota ('Ruminococcus bicirculans') reveals two chromosomes and a selective capacity to utilize plant glucans.</title>
        <authorList>
            <consortium name="NISC Comparative Sequencing Program"/>
            <person name="Wegmann U."/>
            <person name="Louis P."/>
            <person name="Goesmann A."/>
            <person name="Henrissat B."/>
            <person name="Duncan S.H."/>
            <person name="Flint H.J."/>
        </authorList>
    </citation>
    <scope>NUCLEOTIDE SEQUENCE</scope>
    <source>
        <strain evidence="3">NBRC 103408</strain>
    </source>
</reference>
<protein>
    <submittedName>
        <fullName evidence="3">Fe-S metabolism protein SufE</fullName>
    </submittedName>
</protein>
<name>A0ABQ5U1N5_9PROT</name>
<proteinExistence type="inferred from homology"/>
<reference evidence="3" key="2">
    <citation type="submission" date="2023-01" db="EMBL/GenBank/DDBJ databases">
        <title>Draft genome sequence of Sneathiella chinensis strain NBRC 103408.</title>
        <authorList>
            <person name="Sun Q."/>
            <person name="Mori K."/>
        </authorList>
    </citation>
    <scope>NUCLEOTIDE SEQUENCE</scope>
    <source>
        <strain evidence="3">NBRC 103408</strain>
    </source>
</reference>
<dbReference type="RefSeq" id="WP_169560158.1">
    <property type="nucleotide sequence ID" value="NZ_BSNF01000006.1"/>
</dbReference>
<evidence type="ECO:0000313" key="4">
    <source>
        <dbReference type="Proteomes" id="UP001161409"/>
    </source>
</evidence>
<dbReference type="InterPro" id="IPR003808">
    <property type="entry name" value="Fe-S_metab-assoc_dom"/>
</dbReference>
<gene>
    <name evidence="3" type="ORF">GCM10007924_13130</name>
</gene>
<comment type="caution">
    <text evidence="3">The sequence shown here is derived from an EMBL/GenBank/DDBJ whole genome shotgun (WGS) entry which is preliminary data.</text>
</comment>
<evidence type="ECO:0000259" key="2">
    <source>
        <dbReference type="Pfam" id="PF02657"/>
    </source>
</evidence>
<comment type="similarity">
    <text evidence="1">Belongs to the SufE family.</text>
</comment>
<dbReference type="PANTHER" id="PTHR43597:SF5">
    <property type="entry name" value="SUFE-LIKE PROTEIN 2, CHLOROPLASTIC"/>
    <property type="match status" value="1"/>
</dbReference>
<keyword evidence="4" id="KW-1185">Reference proteome</keyword>
<dbReference type="Pfam" id="PF02657">
    <property type="entry name" value="SufE"/>
    <property type="match status" value="1"/>
</dbReference>
<evidence type="ECO:0000313" key="3">
    <source>
        <dbReference type="EMBL" id="GLQ06092.1"/>
    </source>
</evidence>
<feature type="domain" description="Fe-S metabolism associated" evidence="2">
    <location>
        <begin position="18"/>
        <end position="135"/>
    </location>
</feature>
<sequence>MSAPEKSIEETIQDFKDAFLFLEEWTDRYGYLIDLGRKLPDFPEAAKVDENLMEGCQSQVWLLSHMEGDRLRFQAASDALIVSGLIGLLLAVYDNRTPAEILDTDPAFLQELGLNQHLSPSRSNGLYSFVKHINAAASRAS</sequence>
<evidence type="ECO:0000256" key="1">
    <source>
        <dbReference type="ARBA" id="ARBA00010282"/>
    </source>
</evidence>
<dbReference type="Proteomes" id="UP001161409">
    <property type="component" value="Unassembled WGS sequence"/>
</dbReference>
<dbReference type="Gene3D" id="3.90.1010.10">
    <property type="match status" value="1"/>
</dbReference>